<accession>A0A1C7MIY5</accession>
<name>A0A1C7MIY5_GRIFR</name>
<proteinExistence type="predicted"/>
<dbReference type="AlphaFoldDB" id="A0A1C7MIY5"/>
<protein>
    <submittedName>
        <fullName evidence="1">Uncharacterized protein</fullName>
    </submittedName>
</protein>
<evidence type="ECO:0000313" key="1">
    <source>
        <dbReference type="EMBL" id="OBZ76822.1"/>
    </source>
</evidence>
<dbReference type="OMA" id="QLSECCA"/>
<dbReference type="EMBL" id="LUGG01000003">
    <property type="protein sequence ID" value="OBZ76822.1"/>
    <property type="molecule type" value="Genomic_DNA"/>
</dbReference>
<keyword evidence="2" id="KW-1185">Reference proteome</keyword>
<organism evidence="1 2">
    <name type="scientific">Grifola frondosa</name>
    <name type="common">Maitake</name>
    <name type="synonym">Polyporus frondosus</name>
    <dbReference type="NCBI Taxonomy" id="5627"/>
    <lineage>
        <taxon>Eukaryota</taxon>
        <taxon>Fungi</taxon>
        <taxon>Dikarya</taxon>
        <taxon>Basidiomycota</taxon>
        <taxon>Agaricomycotina</taxon>
        <taxon>Agaricomycetes</taxon>
        <taxon>Polyporales</taxon>
        <taxon>Grifolaceae</taxon>
        <taxon>Grifola</taxon>
    </lineage>
</organism>
<reference evidence="1 2" key="1">
    <citation type="submission" date="2016-03" db="EMBL/GenBank/DDBJ databases">
        <title>Whole genome sequencing of Grifola frondosa 9006-11.</title>
        <authorList>
            <person name="Min B."/>
            <person name="Park H."/>
            <person name="Kim J.-G."/>
            <person name="Cho H."/>
            <person name="Oh Y.-L."/>
            <person name="Kong W.-S."/>
            <person name="Choi I.-G."/>
        </authorList>
    </citation>
    <scope>NUCLEOTIDE SEQUENCE [LARGE SCALE GENOMIC DNA]</scope>
    <source>
        <strain evidence="1 2">9006-11</strain>
    </source>
</reference>
<gene>
    <name evidence="1" type="ORF">A0H81_04004</name>
</gene>
<dbReference type="STRING" id="5627.A0A1C7MIY5"/>
<comment type="caution">
    <text evidence="1">The sequence shown here is derived from an EMBL/GenBank/DDBJ whole genome shotgun (WGS) entry which is preliminary data.</text>
</comment>
<dbReference type="Proteomes" id="UP000092993">
    <property type="component" value="Unassembled WGS sequence"/>
</dbReference>
<sequence>MLRATARLPLPLTEAQASSLESIRSTATRPVVVLPECTTSNGRGLLRFADVFCDVRVPVMQFKVFVMCVRYDPPTAFSPTLAQPIPSAVLNPLPHIFSLASSLVPLTLSIRLLAPSEAPSSGAFLLSDFLTGDAVPDQLSECCAALIAQIGRFKRLGMGWEDKVAFLELYKNKK</sequence>
<dbReference type="OrthoDB" id="272512at2759"/>
<evidence type="ECO:0000313" key="2">
    <source>
        <dbReference type="Proteomes" id="UP000092993"/>
    </source>
</evidence>